<feature type="chain" id="PRO_5045536252" description="Lipoprotein" evidence="2">
    <location>
        <begin position="25"/>
        <end position="154"/>
    </location>
</feature>
<dbReference type="PROSITE" id="PS51257">
    <property type="entry name" value="PROKAR_LIPOPROTEIN"/>
    <property type="match status" value="1"/>
</dbReference>
<dbReference type="EMBL" id="JBHTHY010000007">
    <property type="protein sequence ID" value="MFD0798125.1"/>
    <property type="molecule type" value="Genomic_DNA"/>
</dbReference>
<sequence length="154" mass="15557">MKYFKLLAVLIFSAVVSLTSCKDAAKAPKQETSPPANVAEPFTPPSNPTQNIATPEPAQNAMGVWHYTCAQGCAGGAGSPINCATCGALLAHNQGYHTNPNNAPMASPPLAAAPAQNAAGIWHYSCSKGCAGGSGTAGNCSTCGDALAHNTAYH</sequence>
<feature type="region of interest" description="Disordered" evidence="1">
    <location>
        <begin position="27"/>
        <end position="55"/>
    </location>
</feature>
<evidence type="ECO:0000256" key="1">
    <source>
        <dbReference type="SAM" id="MobiDB-lite"/>
    </source>
</evidence>
<proteinExistence type="predicted"/>
<evidence type="ECO:0008006" key="5">
    <source>
        <dbReference type="Google" id="ProtNLM"/>
    </source>
</evidence>
<keyword evidence="4" id="KW-1185">Reference proteome</keyword>
<evidence type="ECO:0000313" key="3">
    <source>
        <dbReference type="EMBL" id="MFD0798125.1"/>
    </source>
</evidence>
<feature type="signal peptide" evidence="2">
    <location>
        <begin position="1"/>
        <end position="24"/>
    </location>
</feature>
<name>A0ABW3B4Y4_9FLAO</name>
<dbReference type="RefSeq" id="WP_379934721.1">
    <property type="nucleotide sequence ID" value="NZ_JBHTHY010000007.1"/>
</dbReference>
<accession>A0ABW3B4Y4</accession>
<dbReference type="Proteomes" id="UP001597012">
    <property type="component" value="Unassembled WGS sequence"/>
</dbReference>
<keyword evidence="2" id="KW-0732">Signal</keyword>
<organism evidence="3 4">
    <name type="scientific">Maribacter chungangensis</name>
    <dbReference type="NCBI Taxonomy" id="1069117"/>
    <lineage>
        <taxon>Bacteria</taxon>
        <taxon>Pseudomonadati</taxon>
        <taxon>Bacteroidota</taxon>
        <taxon>Flavobacteriia</taxon>
        <taxon>Flavobacteriales</taxon>
        <taxon>Flavobacteriaceae</taxon>
        <taxon>Maribacter</taxon>
    </lineage>
</organism>
<evidence type="ECO:0000313" key="4">
    <source>
        <dbReference type="Proteomes" id="UP001597012"/>
    </source>
</evidence>
<reference evidence="4" key="1">
    <citation type="journal article" date="2019" name="Int. J. Syst. Evol. Microbiol.">
        <title>The Global Catalogue of Microorganisms (GCM) 10K type strain sequencing project: providing services to taxonomists for standard genome sequencing and annotation.</title>
        <authorList>
            <consortium name="The Broad Institute Genomics Platform"/>
            <consortium name="The Broad Institute Genome Sequencing Center for Infectious Disease"/>
            <person name="Wu L."/>
            <person name="Ma J."/>
        </authorList>
    </citation>
    <scope>NUCLEOTIDE SEQUENCE [LARGE SCALE GENOMIC DNA]</scope>
    <source>
        <strain evidence="4">CCUG 61948</strain>
    </source>
</reference>
<evidence type="ECO:0000256" key="2">
    <source>
        <dbReference type="SAM" id="SignalP"/>
    </source>
</evidence>
<protein>
    <recommendedName>
        <fullName evidence="5">Lipoprotein</fullName>
    </recommendedName>
</protein>
<gene>
    <name evidence="3" type="ORF">ACFQZJ_11695</name>
</gene>
<comment type="caution">
    <text evidence="3">The sequence shown here is derived from an EMBL/GenBank/DDBJ whole genome shotgun (WGS) entry which is preliminary data.</text>
</comment>